<dbReference type="EMBL" id="CP040763">
    <property type="protein sequence ID" value="QDA36544.1"/>
    <property type="molecule type" value="Genomic_DNA"/>
</dbReference>
<feature type="region of interest" description="Disordered" evidence="1">
    <location>
        <begin position="31"/>
        <end position="105"/>
    </location>
</feature>
<evidence type="ECO:0000313" key="3">
    <source>
        <dbReference type="EMBL" id="QDA36544.1"/>
    </source>
</evidence>
<reference evidence="4" key="1">
    <citation type="submission" date="2019-05" db="EMBL/GenBank/DDBJ databases">
        <title>Tamlana fucoidanivorans sp. nov., isolated from the surface of algae collected from Fujian province in China.</title>
        <authorList>
            <person name="Li J."/>
        </authorList>
    </citation>
    <scope>NUCLEOTIDE SEQUENCE [LARGE SCALE GENOMIC DNA]</scope>
    <source>
        <strain evidence="4">2251</strain>
        <plasmid evidence="4">unnamed4</plasmid>
    </source>
</reference>
<gene>
    <name evidence="3" type="ORF">E4191_20900</name>
</gene>
<feature type="signal peptide" evidence="2">
    <location>
        <begin position="1"/>
        <end position="28"/>
    </location>
</feature>
<evidence type="ECO:0000256" key="1">
    <source>
        <dbReference type="SAM" id="MobiDB-lite"/>
    </source>
</evidence>
<feature type="compositionally biased region" description="Pro residues" evidence="1">
    <location>
        <begin position="54"/>
        <end position="89"/>
    </location>
</feature>
<sequence>MTHRCSHLKARLGALSLIACLVATQAGAQQGGLPDAQDIWRHLPPLPGQAAAPAPEPAPAPELAPEPAPAPRPAPAAPAPVPVAPPPSAPVAAAPPSSPVAPVPQTLPQTVAPGFSRTLAQARVVIHYPEGRGYARSEELVRLLRAVGTAEVETRPVRYAVDRQSIRYFHAADREVTGTISDLVGGGGRATVSDFTFFRPSPRDGTIEVWLP</sequence>
<evidence type="ECO:0000256" key="2">
    <source>
        <dbReference type="SAM" id="SignalP"/>
    </source>
</evidence>
<proteinExistence type="predicted"/>
<accession>A0A4Y5SUX1</accession>
<dbReference type="Proteomes" id="UP000296374">
    <property type="component" value="Plasmid unnamed4"/>
</dbReference>
<feature type="chain" id="PRO_5021397423" evidence="2">
    <location>
        <begin position="29"/>
        <end position="212"/>
    </location>
</feature>
<dbReference type="RefSeq" id="WP_139616267.1">
    <property type="nucleotide sequence ID" value="NZ_CP040763.1"/>
</dbReference>
<dbReference type="KEGG" id="plia:E4191_20900"/>
<evidence type="ECO:0000313" key="4">
    <source>
        <dbReference type="Proteomes" id="UP000296374"/>
    </source>
</evidence>
<keyword evidence="3" id="KW-0614">Plasmid</keyword>
<protein>
    <submittedName>
        <fullName evidence="3">Uncharacterized protein</fullName>
    </submittedName>
</protein>
<dbReference type="AlphaFoldDB" id="A0A4Y5SUX1"/>
<keyword evidence="2" id="KW-0732">Signal</keyword>
<name>A0A4Y5SUX1_9RHOB</name>
<geneLocation type="plasmid" evidence="3 4">
    <name>unnamed4</name>
</geneLocation>
<organism evidence="3 4">
    <name type="scientific">Paracoccus liaowanqingii</name>
    <dbReference type="NCBI Taxonomy" id="2560053"/>
    <lineage>
        <taxon>Bacteria</taxon>
        <taxon>Pseudomonadati</taxon>
        <taxon>Pseudomonadota</taxon>
        <taxon>Alphaproteobacteria</taxon>
        <taxon>Rhodobacterales</taxon>
        <taxon>Paracoccaceae</taxon>
        <taxon>Paracoccus</taxon>
    </lineage>
</organism>